<feature type="chain" id="PRO_5003033920" description="Lipoprotein" evidence="2">
    <location>
        <begin position="23"/>
        <end position="204"/>
    </location>
</feature>
<keyword evidence="4" id="KW-1185">Reference proteome</keyword>
<dbReference type="AlphaFoldDB" id="D2QKW2"/>
<feature type="transmembrane region" description="Helical" evidence="1">
    <location>
        <begin position="186"/>
        <end position="203"/>
    </location>
</feature>
<keyword evidence="1" id="KW-0812">Transmembrane</keyword>
<protein>
    <recommendedName>
        <fullName evidence="5">Lipoprotein</fullName>
    </recommendedName>
</protein>
<keyword evidence="1" id="KW-1133">Transmembrane helix</keyword>
<dbReference type="HOGENOM" id="CLU_1342556_0_0_10"/>
<evidence type="ECO:0000256" key="2">
    <source>
        <dbReference type="SAM" id="SignalP"/>
    </source>
</evidence>
<dbReference type="Proteomes" id="UP000002028">
    <property type="component" value="Chromosome"/>
</dbReference>
<feature type="transmembrane region" description="Helical" evidence="1">
    <location>
        <begin position="161"/>
        <end position="179"/>
    </location>
</feature>
<evidence type="ECO:0000256" key="1">
    <source>
        <dbReference type="SAM" id="Phobius"/>
    </source>
</evidence>
<evidence type="ECO:0000313" key="4">
    <source>
        <dbReference type="Proteomes" id="UP000002028"/>
    </source>
</evidence>
<dbReference type="STRING" id="504472.Slin_1150"/>
<organism evidence="3 4">
    <name type="scientific">Spirosoma linguale (strain ATCC 33905 / DSM 74 / LMG 10896 / Claus 1)</name>
    <dbReference type="NCBI Taxonomy" id="504472"/>
    <lineage>
        <taxon>Bacteria</taxon>
        <taxon>Pseudomonadati</taxon>
        <taxon>Bacteroidota</taxon>
        <taxon>Cytophagia</taxon>
        <taxon>Cytophagales</taxon>
        <taxon>Cytophagaceae</taxon>
        <taxon>Spirosoma</taxon>
    </lineage>
</organism>
<accession>D2QKW2</accession>
<evidence type="ECO:0000313" key="3">
    <source>
        <dbReference type="EMBL" id="ADB37201.1"/>
    </source>
</evidence>
<dbReference type="PROSITE" id="PS51257">
    <property type="entry name" value="PROKAR_LIPOPROTEIN"/>
    <property type="match status" value="1"/>
</dbReference>
<dbReference type="RefSeq" id="WP_012925752.1">
    <property type="nucleotide sequence ID" value="NC_013730.1"/>
</dbReference>
<sequence>MRMLSKHLFTALLGTAIFSSCSRPVAYFQPSAREHYTTASSTATPIVSSEKATPAPIEATAPLAVTTPAEQVAQTNTAIDQVDALVRNDSKLSADKTVQKRLNRVRTLLASTSAKATATPEVASAPKKMNLMERMMLKKMNKKISKQLAPANPDQTMSSRGTLAAGAVLVIIGLLLLVLTSGTASTIGLVAVLVGAVILLIGLL</sequence>
<evidence type="ECO:0008006" key="5">
    <source>
        <dbReference type="Google" id="ProtNLM"/>
    </source>
</evidence>
<proteinExistence type="predicted"/>
<gene>
    <name evidence="3" type="ordered locus">Slin_1150</name>
</gene>
<keyword evidence="1" id="KW-0472">Membrane</keyword>
<feature type="signal peptide" evidence="2">
    <location>
        <begin position="1"/>
        <end position="22"/>
    </location>
</feature>
<keyword evidence="2" id="KW-0732">Signal</keyword>
<dbReference type="eggNOG" id="ENOG5033WEV">
    <property type="taxonomic scope" value="Bacteria"/>
</dbReference>
<reference evidence="3 4" key="1">
    <citation type="journal article" date="2010" name="Stand. Genomic Sci.">
        <title>Complete genome sequence of Spirosoma linguale type strain (1).</title>
        <authorList>
            <person name="Lail K."/>
            <person name="Sikorski J."/>
            <person name="Saunders E."/>
            <person name="Lapidus A."/>
            <person name="Glavina Del Rio T."/>
            <person name="Copeland A."/>
            <person name="Tice H."/>
            <person name="Cheng J.-F."/>
            <person name="Lucas S."/>
            <person name="Nolan M."/>
            <person name="Bruce D."/>
            <person name="Goodwin L."/>
            <person name="Pitluck S."/>
            <person name="Ivanova N."/>
            <person name="Mavromatis K."/>
            <person name="Ovchinnikova G."/>
            <person name="Pati A."/>
            <person name="Chen A."/>
            <person name="Palaniappan K."/>
            <person name="Land M."/>
            <person name="Hauser L."/>
            <person name="Chang Y.-J."/>
            <person name="Jeffries C.D."/>
            <person name="Chain P."/>
            <person name="Brettin T."/>
            <person name="Detter J.C."/>
            <person name="Schuetze A."/>
            <person name="Rohde M."/>
            <person name="Tindall B.J."/>
            <person name="Goeker M."/>
            <person name="Bristow J."/>
            <person name="Eisen J.A."/>
            <person name="Markowitz V."/>
            <person name="Hugenholtz P."/>
            <person name="Kyrpides N.C."/>
            <person name="Klenk H.-P."/>
            <person name="Chen F."/>
        </authorList>
    </citation>
    <scope>NUCLEOTIDE SEQUENCE [LARGE SCALE GENOMIC DNA]</scope>
    <source>
        <strain evidence="4">ATCC 33905 / DSM 74 / LMG 10896 / Claus 1</strain>
    </source>
</reference>
<dbReference type="EMBL" id="CP001769">
    <property type="protein sequence ID" value="ADB37201.1"/>
    <property type="molecule type" value="Genomic_DNA"/>
</dbReference>
<name>D2QKW2_SPILD</name>
<dbReference type="KEGG" id="sli:Slin_1150"/>